<sequence length="93" mass="10502">MTSCNNNNNNSKTRKKKTKKKKKKTNTNNNNITNNKRFITLKKSVTSHVTGEGAPRYTYSGFYLLTASHVPWSSLVFPRVVIIESKEARLGIG</sequence>
<evidence type="ECO:0000313" key="2">
    <source>
        <dbReference type="EMBL" id="MPC71797.1"/>
    </source>
</evidence>
<evidence type="ECO:0000313" key="3">
    <source>
        <dbReference type="Proteomes" id="UP000324222"/>
    </source>
</evidence>
<comment type="caution">
    <text evidence="2">The sequence shown here is derived from an EMBL/GenBank/DDBJ whole genome shotgun (WGS) entry which is preliminary data.</text>
</comment>
<reference evidence="2 3" key="1">
    <citation type="submission" date="2019-05" db="EMBL/GenBank/DDBJ databases">
        <title>Another draft genome of Portunus trituberculatus and its Hox gene families provides insights of decapod evolution.</title>
        <authorList>
            <person name="Jeong J.-H."/>
            <person name="Song I."/>
            <person name="Kim S."/>
            <person name="Choi T."/>
            <person name="Kim D."/>
            <person name="Ryu S."/>
            <person name="Kim W."/>
        </authorList>
    </citation>
    <scope>NUCLEOTIDE SEQUENCE [LARGE SCALE GENOMIC DNA]</scope>
    <source>
        <tissue evidence="2">Muscle</tissue>
    </source>
</reference>
<feature type="compositionally biased region" description="Basic residues" evidence="1">
    <location>
        <begin position="12"/>
        <end position="25"/>
    </location>
</feature>
<dbReference type="Proteomes" id="UP000324222">
    <property type="component" value="Unassembled WGS sequence"/>
</dbReference>
<gene>
    <name evidence="2" type="ORF">E2C01_066087</name>
</gene>
<dbReference type="AlphaFoldDB" id="A0A5B7HRC7"/>
<keyword evidence="3" id="KW-1185">Reference proteome</keyword>
<proteinExistence type="predicted"/>
<protein>
    <submittedName>
        <fullName evidence="2">Uncharacterized protein</fullName>
    </submittedName>
</protein>
<feature type="compositionally biased region" description="Low complexity" evidence="1">
    <location>
        <begin position="26"/>
        <end position="36"/>
    </location>
</feature>
<feature type="compositionally biased region" description="Low complexity" evidence="1">
    <location>
        <begin position="1"/>
        <end position="11"/>
    </location>
</feature>
<dbReference type="EMBL" id="VSRR010033584">
    <property type="protein sequence ID" value="MPC71797.1"/>
    <property type="molecule type" value="Genomic_DNA"/>
</dbReference>
<feature type="region of interest" description="Disordered" evidence="1">
    <location>
        <begin position="1"/>
        <end position="37"/>
    </location>
</feature>
<name>A0A5B7HRC7_PORTR</name>
<accession>A0A5B7HRC7</accession>
<evidence type="ECO:0000256" key="1">
    <source>
        <dbReference type="SAM" id="MobiDB-lite"/>
    </source>
</evidence>
<organism evidence="2 3">
    <name type="scientific">Portunus trituberculatus</name>
    <name type="common">Swimming crab</name>
    <name type="synonym">Neptunus trituberculatus</name>
    <dbReference type="NCBI Taxonomy" id="210409"/>
    <lineage>
        <taxon>Eukaryota</taxon>
        <taxon>Metazoa</taxon>
        <taxon>Ecdysozoa</taxon>
        <taxon>Arthropoda</taxon>
        <taxon>Crustacea</taxon>
        <taxon>Multicrustacea</taxon>
        <taxon>Malacostraca</taxon>
        <taxon>Eumalacostraca</taxon>
        <taxon>Eucarida</taxon>
        <taxon>Decapoda</taxon>
        <taxon>Pleocyemata</taxon>
        <taxon>Brachyura</taxon>
        <taxon>Eubrachyura</taxon>
        <taxon>Portunoidea</taxon>
        <taxon>Portunidae</taxon>
        <taxon>Portuninae</taxon>
        <taxon>Portunus</taxon>
    </lineage>
</organism>